<dbReference type="PANTHER" id="PTHR30417:SF1">
    <property type="entry name" value="N-ACETYLMURAMOYL-L-ALANINE AMIDASE AMID"/>
    <property type="match status" value="1"/>
</dbReference>
<evidence type="ECO:0000256" key="2">
    <source>
        <dbReference type="ARBA" id="ARBA00007553"/>
    </source>
</evidence>
<evidence type="ECO:0000313" key="8">
    <source>
        <dbReference type="Proteomes" id="UP000033187"/>
    </source>
</evidence>
<organism evidence="7 8">
    <name type="scientific">Candidatus Filomicrobium marinum</name>
    <dbReference type="NCBI Taxonomy" id="1608628"/>
    <lineage>
        <taxon>Bacteria</taxon>
        <taxon>Pseudomonadati</taxon>
        <taxon>Pseudomonadota</taxon>
        <taxon>Alphaproteobacteria</taxon>
        <taxon>Hyphomicrobiales</taxon>
        <taxon>Hyphomicrobiaceae</taxon>
        <taxon>Filomicrobium</taxon>
    </lineage>
</organism>
<dbReference type="KEGG" id="fil:BN1229_v1_3972"/>
<dbReference type="EMBL" id="LN829119">
    <property type="protein sequence ID" value="CPR22527.1"/>
    <property type="molecule type" value="Genomic_DNA"/>
</dbReference>
<dbReference type="SUPFAM" id="SSF47090">
    <property type="entry name" value="PGBD-like"/>
    <property type="match status" value="1"/>
</dbReference>
<evidence type="ECO:0000256" key="4">
    <source>
        <dbReference type="ARBA" id="ARBA00022801"/>
    </source>
</evidence>
<evidence type="ECO:0000256" key="1">
    <source>
        <dbReference type="ARBA" id="ARBA00001561"/>
    </source>
</evidence>
<sequence length="260" mass="28496">MSELRLADCDSPLVTCIHPSPNFEARRHGVRASILLMHYTGLASCPRAIDWLSRPESKVSCHYVIDTDGTVWQMVAESQRAWHAGVGSWQGDCDINSASIGIEIHNPGHDGGYPEFPEAQMRAVEALSADIIGRNGIPPERVLAHSDIAPGRKIDPGEKFDWARLARAGIGHWVDPEPVGPVLEAVSNPAHADRIAQAQTLLRRYGYGIEVTGESDKQSRTVVAAFQRHFRQERVDGLVDVSTFITLQRLIAALGEPIVS</sequence>
<dbReference type="PANTHER" id="PTHR30417">
    <property type="entry name" value="N-ACETYLMURAMOYL-L-ALANINE AMIDASE AMID"/>
    <property type="match status" value="1"/>
</dbReference>
<evidence type="ECO:0000256" key="5">
    <source>
        <dbReference type="ARBA" id="ARBA00023316"/>
    </source>
</evidence>
<dbReference type="InterPro" id="IPR051206">
    <property type="entry name" value="NAMLAA_amidase_2"/>
</dbReference>
<keyword evidence="5" id="KW-0961">Cell wall biogenesis/degradation</keyword>
<evidence type="ECO:0000256" key="3">
    <source>
        <dbReference type="ARBA" id="ARBA00011901"/>
    </source>
</evidence>
<dbReference type="AlphaFoldDB" id="A0A0D6JLH2"/>
<comment type="catalytic activity">
    <reaction evidence="1">
        <text>Hydrolyzes the link between N-acetylmuramoyl residues and L-amino acid residues in certain cell-wall glycopeptides.</text>
        <dbReference type="EC" id="3.5.1.28"/>
    </reaction>
</comment>
<dbReference type="GO" id="GO:0008745">
    <property type="term" value="F:N-acetylmuramoyl-L-alanine amidase activity"/>
    <property type="evidence" value="ECO:0007669"/>
    <property type="project" value="UniProtKB-EC"/>
</dbReference>
<proteinExistence type="inferred from homology"/>
<dbReference type="GO" id="GO:0071555">
    <property type="term" value="P:cell wall organization"/>
    <property type="evidence" value="ECO:0007669"/>
    <property type="project" value="UniProtKB-KW"/>
</dbReference>
<dbReference type="GO" id="GO:0019867">
    <property type="term" value="C:outer membrane"/>
    <property type="evidence" value="ECO:0007669"/>
    <property type="project" value="TreeGrafter"/>
</dbReference>
<name>A0A0D6JLH2_9HYPH</name>
<comment type="similarity">
    <text evidence="2">Belongs to the N-acetylmuramoyl-L-alanine amidase 2 family.</text>
</comment>
<evidence type="ECO:0000259" key="6">
    <source>
        <dbReference type="SMART" id="SM00644"/>
    </source>
</evidence>
<dbReference type="KEGG" id="fiy:BN1229_v1_3960"/>
<dbReference type="Proteomes" id="UP000033187">
    <property type="component" value="Chromosome 1"/>
</dbReference>
<keyword evidence="8" id="KW-1185">Reference proteome</keyword>
<dbReference type="InterPro" id="IPR036366">
    <property type="entry name" value="PGBDSf"/>
</dbReference>
<dbReference type="Gene3D" id="1.10.101.10">
    <property type="entry name" value="PGBD-like superfamily/PGBD"/>
    <property type="match status" value="1"/>
</dbReference>
<dbReference type="InterPro" id="IPR036365">
    <property type="entry name" value="PGBD-like_sf"/>
</dbReference>
<dbReference type="Gene3D" id="3.40.80.10">
    <property type="entry name" value="Peptidoglycan recognition protein-like"/>
    <property type="match status" value="1"/>
</dbReference>
<feature type="domain" description="N-acetylmuramoyl-L-alanine amidase" evidence="6">
    <location>
        <begin position="20"/>
        <end position="157"/>
    </location>
</feature>
<dbReference type="InterPro" id="IPR036505">
    <property type="entry name" value="Amidase/PGRP_sf"/>
</dbReference>
<evidence type="ECO:0000313" key="7">
    <source>
        <dbReference type="EMBL" id="CPR22527.1"/>
    </source>
</evidence>
<dbReference type="Pfam" id="PF01471">
    <property type="entry name" value="PG_binding_1"/>
    <property type="match status" value="1"/>
</dbReference>
<dbReference type="EC" id="3.5.1.28" evidence="3"/>
<keyword evidence="4" id="KW-0378">Hydrolase</keyword>
<dbReference type="InterPro" id="IPR002477">
    <property type="entry name" value="Peptidoglycan-bd-like"/>
</dbReference>
<dbReference type="SUPFAM" id="SSF55846">
    <property type="entry name" value="N-acetylmuramoyl-L-alanine amidase-like"/>
    <property type="match status" value="1"/>
</dbReference>
<reference evidence="8" key="1">
    <citation type="submission" date="2015-02" db="EMBL/GenBank/DDBJ databases">
        <authorList>
            <person name="Chooi Y.-H."/>
        </authorList>
    </citation>
    <scope>NUCLEOTIDE SEQUENCE [LARGE SCALE GENOMIC DNA]</scope>
    <source>
        <strain evidence="8">strain Y</strain>
    </source>
</reference>
<accession>A0A0D6JLH2</accession>
<dbReference type="InterPro" id="IPR002502">
    <property type="entry name" value="Amidase_domain"/>
</dbReference>
<protein>
    <recommendedName>
        <fullName evidence="3">N-acetylmuramoyl-L-alanine amidase</fullName>
        <ecNumber evidence="3">3.5.1.28</ecNumber>
    </recommendedName>
</protein>
<dbReference type="SMART" id="SM00644">
    <property type="entry name" value="Ami_2"/>
    <property type="match status" value="1"/>
</dbReference>
<dbReference type="GO" id="GO:0009254">
    <property type="term" value="P:peptidoglycan turnover"/>
    <property type="evidence" value="ECO:0007669"/>
    <property type="project" value="TreeGrafter"/>
</dbReference>
<dbReference type="GO" id="GO:0009253">
    <property type="term" value="P:peptidoglycan catabolic process"/>
    <property type="evidence" value="ECO:0007669"/>
    <property type="project" value="InterPro"/>
</dbReference>
<gene>
    <name evidence="7" type="ORF">YBN1229_v1_3960</name>
</gene>
<dbReference type="Pfam" id="PF01510">
    <property type="entry name" value="Amidase_2"/>
    <property type="match status" value="1"/>
</dbReference>
<dbReference type="CDD" id="cd06583">
    <property type="entry name" value="PGRP"/>
    <property type="match status" value="1"/>
</dbReference>
<dbReference type="RefSeq" id="WP_244464965.1">
    <property type="nucleotide sequence ID" value="NZ_LN829118.1"/>
</dbReference>